<accession>A0ABN8Q9T2</accession>
<evidence type="ECO:0000256" key="2">
    <source>
        <dbReference type="ARBA" id="ARBA00022801"/>
    </source>
</evidence>
<reference evidence="4 5" key="1">
    <citation type="submission" date="2022-05" db="EMBL/GenBank/DDBJ databases">
        <authorList>
            <consortium name="Genoscope - CEA"/>
            <person name="William W."/>
        </authorList>
    </citation>
    <scope>NUCLEOTIDE SEQUENCE [LARGE SCALE GENOMIC DNA]</scope>
</reference>
<dbReference type="EMBL" id="CALNXI010001210">
    <property type="protein sequence ID" value="CAH3160250.1"/>
    <property type="molecule type" value="Genomic_DNA"/>
</dbReference>
<dbReference type="Gene3D" id="3.40.1490.10">
    <property type="entry name" value="Bit1"/>
    <property type="match status" value="1"/>
</dbReference>
<dbReference type="PANTHER" id="PTHR46194">
    <property type="entry name" value="PEPTIDYL-TRNA HYDROLASE PTRHD1-RELATED"/>
    <property type="match status" value="1"/>
</dbReference>
<evidence type="ECO:0000313" key="5">
    <source>
        <dbReference type="Proteomes" id="UP001159427"/>
    </source>
</evidence>
<dbReference type="PANTHER" id="PTHR46194:SF1">
    <property type="entry name" value="PEPTIDYL-TRNA HYDROLASE PTRHD1-RELATED"/>
    <property type="match status" value="1"/>
</dbReference>
<evidence type="ECO:0000313" key="4">
    <source>
        <dbReference type="EMBL" id="CAH3160250.1"/>
    </source>
</evidence>
<comment type="caution">
    <text evidence="4">The sequence shown here is derived from an EMBL/GenBank/DDBJ whole genome shotgun (WGS) entry which is preliminary data.</text>
</comment>
<dbReference type="EC" id="3.1.1.29" evidence="1"/>
<dbReference type="SUPFAM" id="SSF102462">
    <property type="entry name" value="Peptidyl-tRNA hydrolase II"/>
    <property type="match status" value="1"/>
</dbReference>
<comment type="catalytic activity">
    <reaction evidence="3">
        <text>an N-acyl-L-alpha-aminoacyl-tRNA + H2O = an N-acyl-L-amino acid + a tRNA + H(+)</text>
        <dbReference type="Rhea" id="RHEA:54448"/>
        <dbReference type="Rhea" id="RHEA-COMP:10123"/>
        <dbReference type="Rhea" id="RHEA-COMP:13883"/>
        <dbReference type="ChEBI" id="CHEBI:15377"/>
        <dbReference type="ChEBI" id="CHEBI:15378"/>
        <dbReference type="ChEBI" id="CHEBI:59874"/>
        <dbReference type="ChEBI" id="CHEBI:78442"/>
        <dbReference type="ChEBI" id="CHEBI:138191"/>
        <dbReference type="EC" id="3.1.1.29"/>
    </reaction>
</comment>
<sequence length="195" mass="21947">MAAKACFSRFTCGGSSIAVETGDCALGFGTIVKESMKGTTSRSAKHYTQDKSYYPVPQSTMPLSFHPYFTFTSSETISKENDQQSIREWVENFRPVRQRTVRDLPGVLRKDSCEVLLVNSMSSQLVQYVIVRGDLLRLLSWPTGAVIAQACHASTAVLWTYRNDPHTIEYTSELDHMHKVVLEVRHATNVEFCSQ</sequence>
<dbReference type="Proteomes" id="UP001159427">
    <property type="component" value="Unassembled WGS sequence"/>
</dbReference>
<proteinExistence type="predicted"/>
<keyword evidence="5" id="KW-1185">Reference proteome</keyword>
<name>A0ABN8Q9T2_9CNID</name>
<keyword evidence="2" id="KW-0378">Hydrolase</keyword>
<dbReference type="InterPro" id="IPR042237">
    <property type="entry name" value="PTRHD1"/>
</dbReference>
<dbReference type="InterPro" id="IPR002833">
    <property type="entry name" value="PTH2"/>
</dbReference>
<dbReference type="Pfam" id="PF01981">
    <property type="entry name" value="PTH2"/>
    <property type="match status" value="1"/>
</dbReference>
<gene>
    <name evidence="4" type="ORF">PEVE_00003552</name>
</gene>
<feature type="non-terminal residue" evidence="4">
    <location>
        <position position="195"/>
    </location>
</feature>
<evidence type="ECO:0000256" key="3">
    <source>
        <dbReference type="ARBA" id="ARBA00048707"/>
    </source>
</evidence>
<dbReference type="InterPro" id="IPR023476">
    <property type="entry name" value="Pep_tRNA_hydro_II_dom_sf"/>
</dbReference>
<evidence type="ECO:0000256" key="1">
    <source>
        <dbReference type="ARBA" id="ARBA00013260"/>
    </source>
</evidence>
<organism evidence="4 5">
    <name type="scientific">Porites evermanni</name>
    <dbReference type="NCBI Taxonomy" id="104178"/>
    <lineage>
        <taxon>Eukaryota</taxon>
        <taxon>Metazoa</taxon>
        <taxon>Cnidaria</taxon>
        <taxon>Anthozoa</taxon>
        <taxon>Hexacorallia</taxon>
        <taxon>Scleractinia</taxon>
        <taxon>Fungiina</taxon>
        <taxon>Poritidae</taxon>
        <taxon>Porites</taxon>
    </lineage>
</organism>
<protein>
    <recommendedName>
        <fullName evidence="1">peptidyl-tRNA hydrolase</fullName>
        <ecNumber evidence="1">3.1.1.29</ecNumber>
    </recommendedName>
</protein>